<protein>
    <recommendedName>
        <fullName evidence="2">F-box domain-containing protein</fullName>
    </recommendedName>
</protein>
<dbReference type="OrthoDB" id="2852593at2759"/>
<dbReference type="Pfam" id="PF12937">
    <property type="entry name" value="F-box-like"/>
    <property type="match status" value="1"/>
</dbReference>
<dbReference type="Proteomes" id="UP000217790">
    <property type="component" value="Unassembled WGS sequence"/>
</dbReference>
<feature type="region of interest" description="Disordered" evidence="1">
    <location>
        <begin position="1"/>
        <end position="54"/>
    </location>
</feature>
<dbReference type="STRING" id="47427.A0A2H3DES2"/>
<proteinExistence type="predicted"/>
<name>A0A2H3DES2_ARMGA</name>
<feature type="domain" description="F-box" evidence="2">
    <location>
        <begin position="253"/>
        <end position="304"/>
    </location>
</feature>
<dbReference type="InterPro" id="IPR001810">
    <property type="entry name" value="F-box_dom"/>
</dbReference>
<dbReference type="InterPro" id="IPR036047">
    <property type="entry name" value="F-box-like_dom_sf"/>
</dbReference>
<dbReference type="InParanoid" id="A0A2H3DES2"/>
<evidence type="ECO:0000259" key="2">
    <source>
        <dbReference type="Pfam" id="PF12937"/>
    </source>
</evidence>
<dbReference type="Gene3D" id="1.20.1280.50">
    <property type="match status" value="1"/>
</dbReference>
<dbReference type="EMBL" id="KZ293656">
    <property type="protein sequence ID" value="PBK93725.1"/>
    <property type="molecule type" value="Genomic_DNA"/>
</dbReference>
<sequence>MSTSPRNASFQPSGLELSNNEIPTNSISSSVANGDHFFPPRPIMPSTHQVSFQSMSDPSSLPAVAFPCSERPMLLGLSTSPHPTDHPRCDSSEVTRHSLSSPLPVCVKCRLDEIVPYIPNIDAGGVLRSGPSPSIKALAPAIAQDIPPLQLYLSTLNQLSKEISDTRNRVRHLCPVNLCSEFCHDHTVPSTPCPTDAALSPDPSPSIKGLPLAIAHDIIPFQADLDQLFRDISDRCSRVRKEIEYHEAALAPIQSLPTDLLIDIFMLVPVNALKPLSSPWIFGQVCMAWRSLSFSSPSLWSRIIIDDFYGLPGPKVEAALEIYLFRSKAHPLSFCLDSLTFPDPAGDFNPITHLSIIVAHASRWTSVQLDVTSSQLTKLLEMIHEPPRCIRILEIYVHEDPYDGESYLPYKPTFSLSPIAHGTIYGVSTSMLPVFLGKLTTLCCELKEPSGLTKILEQATELETLHIVPEPSVGSSDSLKSYGPTVYHPILRRLTIFVYRTQRYVFPVVPISVDSISISGLRELELITHDIPGIAFMPLFDSEDMARIHSLLQRSGCALDILRIHSPLPWSDVLPILAAQWQSLMTLHLFVNTDIALQLFRALSAESNTPRRPGAIDTILLPNLQHLTLSEEPRIGTDIGMMKSIGALYDAILSRWGRPDVKQLACLRLILVDQLLEALRHNPATGFGLLHLIGLKSFILNVNFLVGGDDILEAGGWLELLGEE</sequence>
<feature type="compositionally biased region" description="Polar residues" evidence="1">
    <location>
        <begin position="1"/>
        <end position="32"/>
    </location>
</feature>
<evidence type="ECO:0000313" key="4">
    <source>
        <dbReference type="Proteomes" id="UP000217790"/>
    </source>
</evidence>
<keyword evidence="4" id="KW-1185">Reference proteome</keyword>
<dbReference type="SUPFAM" id="SSF81383">
    <property type="entry name" value="F-box domain"/>
    <property type="match status" value="1"/>
</dbReference>
<organism evidence="3 4">
    <name type="scientific">Armillaria gallica</name>
    <name type="common">Bulbous honey fungus</name>
    <name type="synonym">Armillaria bulbosa</name>
    <dbReference type="NCBI Taxonomy" id="47427"/>
    <lineage>
        <taxon>Eukaryota</taxon>
        <taxon>Fungi</taxon>
        <taxon>Dikarya</taxon>
        <taxon>Basidiomycota</taxon>
        <taxon>Agaricomycotina</taxon>
        <taxon>Agaricomycetes</taxon>
        <taxon>Agaricomycetidae</taxon>
        <taxon>Agaricales</taxon>
        <taxon>Marasmiineae</taxon>
        <taxon>Physalacriaceae</taxon>
        <taxon>Armillaria</taxon>
    </lineage>
</organism>
<evidence type="ECO:0000256" key="1">
    <source>
        <dbReference type="SAM" id="MobiDB-lite"/>
    </source>
</evidence>
<dbReference type="AlphaFoldDB" id="A0A2H3DES2"/>
<evidence type="ECO:0000313" key="3">
    <source>
        <dbReference type="EMBL" id="PBK93725.1"/>
    </source>
</evidence>
<reference evidence="4" key="1">
    <citation type="journal article" date="2017" name="Nat. Ecol. Evol.">
        <title>Genome expansion and lineage-specific genetic innovations in the forest pathogenic fungi Armillaria.</title>
        <authorList>
            <person name="Sipos G."/>
            <person name="Prasanna A.N."/>
            <person name="Walter M.C."/>
            <person name="O'Connor E."/>
            <person name="Balint B."/>
            <person name="Krizsan K."/>
            <person name="Kiss B."/>
            <person name="Hess J."/>
            <person name="Varga T."/>
            <person name="Slot J."/>
            <person name="Riley R."/>
            <person name="Boka B."/>
            <person name="Rigling D."/>
            <person name="Barry K."/>
            <person name="Lee J."/>
            <person name="Mihaltcheva S."/>
            <person name="LaButti K."/>
            <person name="Lipzen A."/>
            <person name="Waldron R."/>
            <person name="Moloney N.M."/>
            <person name="Sperisen C."/>
            <person name="Kredics L."/>
            <person name="Vagvoelgyi C."/>
            <person name="Patrignani A."/>
            <person name="Fitzpatrick D."/>
            <person name="Nagy I."/>
            <person name="Doyle S."/>
            <person name="Anderson J.B."/>
            <person name="Grigoriev I.V."/>
            <person name="Gueldener U."/>
            <person name="Muensterkoetter M."/>
            <person name="Nagy L.G."/>
        </authorList>
    </citation>
    <scope>NUCLEOTIDE SEQUENCE [LARGE SCALE GENOMIC DNA]</scope>
    <source>
        <strain evidence="4">Ar21-2</strain>
    </source>
</reference>
<accession>A0A2H3DES2</accession>
<gene>
    <name evidence="3" type="ORF">ARMGADRAFT_1080008</name>
</gene>